<sequence>LVSIDRKQFAKYNERNLTAPSCLFPEIFVKNRAASNVLTQAIPTLEAIYSTTTGLFQVKLSKIQ</sequence>
<evidence type="ECO:0000313" key="1">
    <source>
        <dbReference type="EMBL" id="KRY95013.1"/>
    </source>
</evidence>
<name>A0A0V1GA37_9BILA</name>
<evidence type="ECO:0000313" key="2">
    <source>
        <dbReference type="Proteomes" id="UP000055024"/>
    </source>
</evidence>
<dbReference type="EMBL" id="JYDP01004276">
    <property type="protein sequence ID" value="KRY95013.1"/>
    <property type="molecule type" value="Genomic_DNA"/>
</dbReference>
<organism evidence="1 2">
    <name type="scientific">Trichinella zimbabwensis</name>
    <dbReference type="NCBI Taxonomy" id="268475"/>
    <lineage>
        <taxon>Eukaryota</taxon>
        <taxon>Metazoa</taxon>
        <taxon>Ecdysozoa</taxon>
        <taxon>Nematoda</taxon>
        <taxon>Enoplea</taxon>
        <taxon>Dorylaimia</taxon>
        <taxon>Trichinellida</taxon>
        <taxon>Trichinellidae</taxon>
        <taxon>Trichinella</taxon>
    </lineage>
</organism>
<gene>
    <name evidence="1" type="ORF">T11_724</name>
</gene>
<proteinExistence type="predicted"/>
<comment type="caution">
    <text evidence="1">The sequence shown here is derived from an EMBL/GenBank/DDBJ whole genome shotgun (WGS) entry which is preliminary data.</text>
</comment>
<accession>A0A0V1GA37</accession>
<protein>
    <submittedName>
        <fullName evidence="1">Uncharacterized protein</fullName>
    </submittedName>
</protein>
<dbReference type="Proteomes" id="UP000055024">
    <property type="component" value="Unassembled WGS sequence"/>
</dbReference>
<feature type="non-terminal residue" evidence="1">
    <location>
        <position position="1"/>
    </location>
</feature>
<dbReference type="AlphaFoldDB" id="A0A0V1GA37"/>
<keyword evidence="2" id="KW-1185">Reference proteome</keyword>
<reference evidence="1 2" key="1">
    <citation type="submission" date="2015-01" db="EMBL/GenBank/DDBJ databases">
        <title>Evolution of Trichinella species and genotypes.</title>
        <authorList>
            <person name="Korhonen P.K."/>
            <person name="Edoardo P."/>
            <person name="Giuseppe L.R."/>
            <person name="Gasser R.B."/>
        </authorList>
    </citation>
    <scope>NUCLEOTIDE SEQUENCE [LARGE SCALE GENOMIC DNA]</scope>
    <source>
        <strain evidence="1">ISS1029</strain>
    </source>
</reference>